<dbReference type="Proteomes" id="UP000001312">
    <property type="component" value="Unassembled WGS sequence"/>
</dbReference>
<proteinExistence type="predicted"/>
<accession>A7F0A5</accession>
<dbReference type="InParanoid" id="A7F0A5"/>
<evidence type="ECO:0000313" key="1">
    <source>
        <dbReference type="EMBL" id="EDN95147.1"/>
    </source>
</evidence>
<gene>
    <name evidence="1" type="ORF">SS1G_11022</name>
</gene>
<protein>
    <submittedName>
        <fullName evidence="1">Uncharacterized protein</fullName>
    </submittedName>
</protein>
<dbReference type="AlphaFoldDB" id="A7F0A5"/>
<evidence type="ECO:0000313" key="2">
    <source>
        <dbReference type="Proteomes" id="UP000001312"/>
    </source>
</evidence>
<dbReference type="KEGG" id="ssl:SS1G_11022"/>
<reference evidence="2" key="1">
    <citation type="journal article" date="2011" name="PLoS Genet.">
        <title>Genomic analysis of the necrotrophic fungal pathogens Sclerotinia sclerotiorum and Botrytis cinerea.</title>
        <authorList>
            <person name="Amselem J."/>
            <person name="Cuomo C.A."/>
            <person name="van Kan J.A."/>
            <person name="Viaud M."/>
            <person name="Benito E.P."/>
            <person name="Couloux A."/>
            <person name="Coutinho P.M."/>
            <person name="de Vries R.P."/>
            <person name="Dyer P.S."/>
            <person name="Fillinger S."/>
            <person name="Fournier E."/>
            <person name="Gout L."/>
            <person name="Hahn M."/>
            <person name="Kohn L."/>
            <person name="Lapalu N."/>
            <person name="Plummer K.M."/>
            <person name="Pradier J.M."/>
            <person name="Quevillon E."/>
            <person name="Sharon A."/>
            <person name="Simon A."/>
            <person name="ten Have A."/>
            <person name="Tudzynski B."/>
            <person name="Tudzynski P."/>
            <person name="Wincker P."/>
            <person name="Andrew M."/>
            <person name="Anthouard V."/>
            <person name="Beever R.E."/>
            <person name="Beffa R."/>
            <person name="Benoit I."/>
            <person name="Bouzid O."/>
            <person name="Brault B."/>
            <person name="Chen Z."/>
            <person name="Choquer M."/>
            <person name="Collemare J."/>
            <person name="Cotton P."/>
            <person name="Danchin E.G."/>
            <person name="Da Silva C."/>
            <person name="Gautier A."/>
            <person name="Giraud C."/>
            <person name="Giraud T."/>
            <person name="Gonzalez C."/>
            <person name="Grossetete S."/>
            <person name="Guldener U."/>
            <person name="Henrissat B."/>
            <person name="Howlett B.J."/>
            <person name="Kodira C."/>
            <person name="Kretschmer M."/>
            <person name="Lappartient A."/>
            <person name="Leroch M."/>
            <person name="Levis C."/>
            <person name="Mauceli E."/>
            <person name="Neuveglise C."/>
            <person name="Oeser B."/>
            <person name="Pearson M."/>
            <person name="Poulain J."/>
            <person name="Poussereau N."/>
            <person name="Quesneville H."/>
            <person name="Rascle C."/>
            <person name="Schumacher J."/>
            <person name="Segurens B."/>
            <person name="Sexton A."/>
            <person name="Silva E."/>
            <person name="Sirven C."/>
            <person name="Soanes D.M."/>
            <person name="Talbot N.J."/>
            <person name="Templeton M."/>
            <person name="Yandava C."/>
            <person name="Yarden O."/>
            <person name="Zeng Q."/>
            <person name="Rollins J.A."/>
            <person name="Lebrun M.H."/>
            <person name="Dickman M."/>
        </authorList>
    </citation>
    <scope>NUCLEOTIDE SEQUENCE [LARGE SCALE GENOMIC DNA]</scope>
    <source>
        <strain evidence="2">ATCC 18683 / 1980 / Ss-1</strain>
    </source>
</reference>
<dbReference type="GeneID" id="5484018"/>
<dbReference type="EMBL" id="CH476637">
    <property type="protein sequence ID" value="EDN95147.1"/>
    <property type="molecule type" value="Genomic_DNA"/>
</dbReference>
<sequence>MSKTRHLGFLITPKSHKAHIFSPLLVCVETSAEILQSGDRRCHYALSMFNHIH</sequence>
<name>A7F0A5_SCLS1</name>
<organism evidence="1 2">
    <name type="scientific">Sclerotinia sclerotiorum (strain ATCC 18683 / 1980 / Ss-1)</name>
    <name type="common">White mold</name>
    <name type="synonym">Whetzelinia sclerotiorum</name>
    <dbReference type="NCBI Taxonomy" id="665079"/>
    <lineage>
        <taxon>Eukaryota</taxon>
        <taxon>Fungi</taxon>
        <taxon>Dikarya</taxon>
        <taxon>Ascomycota</taxon>
        <taxon>Pezizomycotina</taxon>
        <taxon>Leotiomycetes</taxon>
        <taxon>Helotiales</taxon>
        <taxon>Sclerotiniaceae</taxon>
        <taxon>Sclerotinia</taxon>
    </lineage>
</organism>
<dbReference type="RefSeq" id="XP_001587782.1">
    <property type="nucleotide sequence ID" value="XM_001587732.1"/>
</dbReference>
<dbReference type="HOGENOM" id="CLU_3070103_0_0_1"/>
<keyword evidence="2" id="KW-1185">Reference proteome</keyword>